<dbReference type="PANTHER" id="PTHR38046:SF1">
    <property type="entry name" value="CRYPTIC LOCI REGULATOR 2"/>
    <property type="match status" value="1"/>
</dbReference>
<protein>
    <recommendedName>
        <fullName evidence="2">Cryptic loci regulator 2 C-terminal domain-containing protein</fullName>
    </recommendedName>
</protein>
<gene>
    <name evidence="3" type="ORF">E8E13_008394</name>
</gene>
<accession>A0A9P4TF73</accession>
<feature type="domain" description="Cryptic loci regulator 2 C-terminal" evidence="2">
    <location>
        <begin position="277"/>
        <end position="398"/>
    </location>
</feature>
<dbReference type="OrthoDB" id="438224at2759"/>
<keyword evidence="4" id="KW-1185">Reference proteome</keyword>
<dbReference type="InterPro" id="IPR038986">
    <property type="entry name" value="Clr2"/>
</dbReference>
<feature type="compositionally biased region" description="Polar residues" evidence="1">
    <location>
        <begin position="567"/>
        <end position="578"/>
    </location>
</feature>
<dbReference type="PANTHER" id="PTHR38046">
    <property type="entry name" value="CRYPTIC LOCI REGULATOR 2"/>
    <property type="match status" value="1"/>
</dbReference>
<evidence type="ECO:0000259" key="2">
    <source>
        <dbReference type="Pfam" id="PF10383"/>
    </source>
</evidence>
<dbReference type="GO" id="GO:0030466">
    <property type="term" value="P:silent mating-type cassette heterochromatin formation"/>
    <property type="evidence" value="ECO:0007669"/>
    <property type="project" value="TreeGrafter"/>
</dbReference>
<dbReference type="AlphaFoldDB" id="A0A9P4TF73"/>
<sequence>MSSPRRVVYLRVGTDGDPSHTPKAGTYQQVDPPTLYLEKLGDLWMKARGEAQGNIKSIEPGMDTRQVDEEGTPDVVSNLLNELRRNPTKELDEFIQEPMSLDWRAEQQLLPDLDKAKCNPQCIPRTGDVVLFVRQLLENVNILRHPITGDYRMYDEHSKQWLERPTWEAGLVTEVPTKPSEISDLSTIGEQEGNVTSFGVRVEPLPDVNSTDKPLTKRHKYVPLRNVRPFLLWKDFLHRVQESDWHPTIFNALKAAATVSPINRYRFRSVWPKATVYHRGIHNGHEKLVVGDVVRLSPNSSRRETRSTDILVIKSIRLEITNLDKASENDWDNGKPYRQAYWICGAAFTSDPSQAKKEYLSDARPPAIAKDYGEWYPLHPPNKDMQVPHGRVIGRLFERDAIPEWLNNAVLANRQALDVSNHHLLDIGCEAILESREIARRRDNRLTQSEEVFPWFWADNRAHALDLHTINGLDVSAHDPLRDPKDWRRKINKGFIETNEKKAVPAATSTGVSALTRRNFQAFMAPTLSDLPDRSHGSRTAMTSDVDISGAGSSPATRLSRKRSFDTVEQSSDTVEQSSDVDEENTDDEINKEIRESTRMVEDDNSKPKAKKPRVAVVVDRN</sequence>
<evidence type="ECO:0000313" key="3">
    <source>
        <dbReference type="EMBL" id="KAF3002594.1"/>
    </source>
</evidence>
<feature type="compositionally biased region" description="Acidic residues" evidence="1">
    <location>
        <begin position="579"/>
        <end position="588"/>
    </location>
</feature>
<dbReference type="InterPro" id="IPR018839">
    <property type="entry name" value="Tscrpt-silencing_Clr2_C"/>
</dbReference>
<dbReference type="Proteomes" id="UP000801428">
    <property type="component" value="Unassembled WGS sequence"/>
</dbReference>
<reference evidence="3" key="1">
    <citation type="submission" date="2019-04" db="EMBL/GenBank/DDBJ databases">
        <title>Sequencing of skin fungus with MAO and IRED activity.</title>
        <authorList>
            <person name="Marsaioli A.J."/>
            <person name="Bonatto J.M.C."/>
            <person name="Reis Junior O."/>
        </authorList>
    </citation>
    <scope>NUCLEOTIDE SEQUENCE</scope>
    <source>
        <strain evidence="3">30M1</strain>
    </source>
</reference>
<name>A0A9P4TF73_CURKU</name>
<dbReference type="GO" id="GO:0033553">
    <property type="term" value="C:rDNA heterochromatin"/>
    <property type="evidence" value="ECO:0007669"/>
    <property type="project" value="TreeGrafter"/>
</dbReference>
<dbReference type="GO" id="GO:0031934">
    <property type="term" value="C:mating-type region heterochromatin"/>
    <property type="evidence" value="ECO:0007669"/>
    <property type="project" value="TreeGrafter"/>
</dbReference>
<dbReference type="Pfam" id="PF10383">
    <property type="entry name" value="Clr2"/>
    <property type="match status" value="1"/>
</dbReference>
<feature type="compositionally biased region" description="Basic and acidic residues" evidence="1">
    <location>
        <begin position="589"/>
        <end position="607"/>
    </location>
</feature>
<dbReference type="EMBL" id="SWKU01000011">
    <property type="protein sequence ID" value="KAF3002594.1"/>
    <property type="molecule type" value="Genomic_DNA"/>
</dbReference>
<evidence type="ECO:0000256" key="1">
    <source>
        <dbReference type="SAM" id="MobiDB-lite"/>
    </source>
</evidence>
<evidence type="ECO:0000313" key="4">
    <source>
        <dbReference type="Proteomes" id="UP000801428"/>
    </source>
</evidence>
<comment type="caution">
    <text evidence="3">The sequence shown here is derived from an EMBL/GenBank/DDBJ whole genome shotgun (WGS) entry which is preliminary data.</text>
</comment>
<organism evidence="3 4">
    <name type="scientific">Curvularia kusanoi</name>
    <name type="common">Cochliobolus kusanoi</name>
    <dbReference type="NCBI Taxonomy" id="90978"/>
    <lineage>
        <taxon>Eukaryota</taxon>
        <taxon>Fungi</taxon>
        <taxon>Dikarya</taxon>
        <taxon>Ascomycota</taxon>
        <taxon>Pezizomycotina</taxon>
        <taxon>Dothideomycetes</taxon>
        <taxon>Pleosporomycetidae</taxon>
        <taxon>Pleosporales</taxon>
        <taxon>Pleosporineae</taxon>
        <taxon>Pleosporaceae</taxon>
        <taxon>Curvularia</taxon>
    </lineage>
</organism>
<feature type="region of interest" description="Disordered" evidence="1">
    <location>
        <begin position="526"/>
        <end position="622"/>
    </location>
</feature>
<proteinExistence type="predicted"/>
<dbReference type="GO" id="GO:0070824">
    <property type="term" value="C:SHREC complex"/>
    <property type="evidence" value="ECO:0007669"/>
    <property type="project" value="InterPro"/>
</dbReference>